<dbReference type="RefSeq" id="WP_232019199.1">
    <property type="nucleotide sequence ID" value="NZ_AP018721.1"/>
</dbReference>
<sequence length="226" mass="24029">MKPGIRSALLAAAALLAGCNTVPSTNIKQPLTAPPPAKSTVIENNGSIFQPGRGLALFEDRRARHVGDTLTVNLVEKTSATRKSETAEDRSASADINVPVPRVFNKTPQVLGVGATTWNPSSQTNQAFKDNDSNSNSFSGAITVTVIEVLPNGNLRVSGEKQLAVNNDTDYIRLTGVVNPAYLSSTNSINSTQLADAQIESKNSQGLDQAQLASMFARFFLTLVPF</sequence>
<keyword evidence="11" id="KW-1185">Reference proteome</keyword>
<dbReference type="AlphaFoldDB" id="A0A4R3JUK9"/>
<keyword evidence="10" id="KW-0966">Cell projection</keyword>
<keyword evidence="10" id="KW-0969">Cilium</keyword>
<dbReference type="PANTHER" id="PTHR34933:SF3">
    <property type="entry name" value="FLAGELLAR L-RING PROTEIN"/>
    <property type="match status" value="1"/>
</dbReference>
<dbReference type="GO" id="GO:0009279">
    <property type="term" value="C:cell outer membrane"/>
    <property type="evidence" value="ECO:0007669"/>
    <property type="project" value="UniProtKB-SubCell"/>
</dbReference>
<evidence type="ECO:0000256" key="4">
    <source>
        <dbReference type="ARBA" id="ARBA00011439"/>
    </source>
</evidence>
<dbReference type="InterPro" id="IPR000527">
    <property type="entry name" value="Flag_Lring"/>
</dbReference>
<dbReference type="PROSITE" id="PS51257">
    <property type="entry name" value="PROKAR_LIPOPROTEIN"/>
    <property type="match status" value="1"/>
</dbReference>
<comment type="similarity">
    <text evidence="3 9">Belongs to the FlgH family.</text>
</comment>
<keyword evidence="5 9" id="KW-0732">Signal</keyword>
<keyword evidence="8 9" id="KW-0998">Cell outer membrane</keyword>
<dbReference type="EMBL" id="SLZY01000009">
    <property type="protein sequence ID" value="TCS71514.1"/>
    <property type="molecule type" value="Genomic_DNA"/>
</dbReference>
<dbReference type="Proteomes" id="UP000295135">
    <property type="component" value="Unassembled WGS sequence"/>
</dbReference>
<dbReference type="GO" id="GO:0009427">
    <property type="term" value="C:bacterial-type flagellum basal body, distal rod, L ring"/>
    <property type="evidence" value="ECO:0007669"/>
    <property type="project" value="InterPro"/>
</dbReference>
<evidence type="ECO:0000256" key="2">
    <source>
        <dbReference type="ARBA" id="ARBA00004370"/>
    </source>
</evidence>
<evidence type="ECO:0000256" key="6">
    <source>
        <dbReference type="ARBA" id="ARBA00023136"/>
    </source>
</evidence>
<dbReference type="HAMAP" id="MF_00415">
    <property type="entry name" value="FlgH"/>
    <property type="match status" value="1"/>
</dbReference>
<keyword evidence="6 9" id="KW-0472">Membrane</keyword>
<dbReference type="GO" id="GO:0003774">
    <property type="term" value="F:cytoskeletal motor activity"/>
    <property type="evidence" value="ECO:0007669"/>
    <property type="project" value="InterPro"/>
</dbReference>
<reference evidence="10 11" key="1">
    <citation type="submission" date="2019-03" db="EMBL/GenBank/DDBJ databases">
        <title>Genomic Encyclopedia of Type Strains, Phase IV (KMG-IV): sequencing the most valuable type-strain genomes for metagenomic binning, comparative biology and taxonomic classification.</title>
        <authorList>
            <person name="Goeker M."/>
        </authorList>
    </citation>
    <scope>NUCLEOTIDE SEQUENCE [LARGE SCALE GENOMIC DNA]</scope>
    <source>
        <strain evidence="10 11">DSM 103923</strain>
    </source>
</reference>
<keyword evidence="7 9" id="KW-0975">Bacterial flagellum</keyword>
<dbReference type="PANTHER" id="PTHR34933">
    <property type="entry name" value="FLAGELLAR L-RING PROTEIN"/>
    <property type="match status" value="1"/>
</dbReference>
<keyword evidence="9" id="KW-0449">Lipoprotein</keyword>
<dbReference type="PRINTS" id="PR01008">
    <property type="entry name" value="FLGLRINGFLGH"/>
</dbReference>
<comment type="function">
    <text evidence="1 9">Assembles around the rod to form the L-ring and probably protects the motor/basal body from shearing forces during rotation.</text>
</comment>
<evidence type="ECO:0000256" key="8">
    <source>
        <dbReference type="ARBA" id="ARBA00023237"/>
    </source>
</evidence>
<name>A0A4R3JUK9_9PROT</name>
<organism evidence="10 11">
    <name type="scientific">Sulfuritortus calidifontis</name>
    <dbReference type="NCBI Taxonomy" id="1914471"/>
    <lineage>
        <taxon>Bacteria</taxon>
        <taxon>Pseudomonadati</taxon>
        <taxon>Pseudomonadota</taxon>
        <taxon>Betaproteobacteria</taxon>
        <taxon>Nitrosomonadales</taxon>
        <taxon>Thiobacillaceae</taxon>
        <taxon>Sulfuritortus</taxon>
    </lineage>
</organism>
<evidence type="ECO:0000256" key="3">
    <source>
        <dbReference type="ARBA" id="ARBA00006929"/>
    </source>
</evidence>
<evidence type="ECO:0000256" key="5">
    <source>
        <dbReference type="ARBA" id="ARBA00022729"/>
    </source>
</evidence>
<evidence type="ECO:0000256" key="9">
    <source>
        <dbReference type="HAMAP-Rule" id="MF_00415"/>
    </source>
</evidence>
<dbReference type="GO" id="GO:0071973">
    <property type="term" value="P:bacterial-type flagellum-dependent cell motility"/>
    <property type="evidence" value="ECO:0007669"/>
    <property type="project" value="InterPro"/>
</dbReference>
<evidence type="ECO:0000256" key="7">
    <source>
        <dbReference type="ARBA" id="ARBA00023143"/>
    </source>
</evidence>
<evidence type="ECO:0000313" key="10">
    <source>
        <dbReference type="EMBL" id="TCS71514.1"/>
    </source>
</evidence>
<proteinExistence type="inferred from homology"/>
<evidence type="ECO:0000256" key="1">
    <source>
        <dbReference type="ARBA" id="ARBA00002591"/>
    </source>
</evidence>
<comment type="caution">
    <text evidence="10">The sequence shown here is derived from an EMBL/GenBank/DDBJ whole genome shotgun (WGS) entry which is preliminary data.</text>
</comment>
<comment type="subunit">
    <text evidence="4 9">The basal body constitutes a major portion of the flagellar organelle and consists of four rings (L,P,S, and M) mounted on a central rod.</text>
</comment>
<keyword evidence="10" id="KW-0282">Flagellum</keyword>
<dbReference type="Pfam" id="PF02107">
    <property type="entry name" value="FlgH"/>
    <property type="match status" value="1"/>
</dbReference>
<evidence type="ECO:0000313" key="11">
    <source>
        <dbReference type="Proteomes" id="UP000295135"/>
    </source>
</evidence>
<accession>A0A4R3JUK9</accession>
<comment type="subcellular location">
    <subcellularLocation>
        <location evidence="9">Cell outer membrane</location>
        <topology evidence="9">Lipid-anchor</topology>
    </subcellularLocation>
    <subcellularLocation>
        <location evidence="9">Bacterial flagellum basal body</location>
    </subcellularLocation>
    <subcellularLocation>
        <location evidence="2">Membrane</location>
    </subcellularLocation>
</comment>
<gene>
    <name evidence="9" type="primary">flgH</name>
    <name evidence="10" type="ORF">EDC61_10960</name>
</gene>
<protein>
    <recommendedName>
        <fullName evidence="9">Flagellar L-ring protein</fullName>
    </recommendedName>
    <alternativeName>
        <fullName evidence="9">Basal body L-ring protein</fullName>
    </alternativeName>
</protein>